<reference evidence="3 4" key="1">
    <citation type="journal article" date="2012" name="Science">
        <title>The Paleozoic origin of enzymatic lignin decomposition reconstructed from 31 fungal genomes.</title>
        <authorList>
            <person name="Floudas D."/>
            <person name="Binder M."/>
            <person name="Riley R."/>
            <person name="Barry K."/>
            <person name="Blanchette R.A."/>
            <person name="Henrissat B."/>
            <person name="Martinez A.T."/>
            <person name="Otillar R."/>
            <person name="Spatafora J.W."/>
            <person name="Yadav J.S."/>
            <person name="Aerts A."/>
            <person name="Benoit I."/>
            <person name="Boyd A."/>
            <person name="Carlson A."/>
            <person name="Copeland A."/>
            <person name="Coutinho P.M."/>
            <person name="de Vries R.P."/>
            <person name="Ferreira P."/>
            <person name="Findley K."/>
            <person name="Foster B."/>
            <person name="Gaskell J."/>
            <person name="Glotzer D."/>
            <person name="Gorecki P."/>
            <person name="Heitman J."/>
            <person name="Hesse C."/>
            <person name="Hori C."/>
            <person name="Igarashi K."/>
            <person name="Jurgens J.A."/>
            <person name="Kallen N."/>
            <person name="Kersten P."/>
            <person name="Kohler A."/>
            <person name="Kuees U."/>
            <person name="Kumar T.K.A."/>
            <person name="Kuo A."/>
            <person name="LaButti K."/>
            <person name="Larrondo L.F."/>
            <person name="Lindquist E."/>
            <person name="Ling A."/>
            <person name="Lombard V."/>
            <person name="Lucas S."/>
            <person name="Lundell T."/>
            <person name="Martin R."/>
            <person name="McLaughlin D.J."/>
            <person name="Morgenstern I."/>
            <person name="Morin E."/>
            <person name="Murat C."/>
            <person name="Nagy L.G."/>
            <person name="Nolan M."/>
            <person name="Ohm R.A."/>
            <person name="Patyshakuliyeva A."/>
            <person name="Rokas A."/>
            <person name="Ruiz-Duenas F.J."/>
            <person name="Sabat G."/>
            <person name="Salamov A."/>
            <person name="Samejima M."/>
            <person name="Schmutz J."/>
            <person name="Slot J.C."/>
            <person name="St John F."/>
            <person name="Stenlid J."/>
            <person name="Sun H."/>
            <person name="Sun S."/>
            <person name="Syed K."/>
            <person name="Tsang A."/>
            <person name="Wiebenga A."/>
            <person name="Young D."/>
            <person name="Pisabarro A."/>
            <person name="Eastwood D.C."/>
            <person name="Martin F."/>
            <person name="Cullen D."/>
            <person name="Grigoriev I.V."/>
            <person name="Hibbett D.S."/>
        </authorList>
    </citation>
    <scope>NUCLEOTIDE SEQUENCE [LARGE SCALE GENOMIC DNA]</scope>
    <source>
        <strain evidence="3 4">ATCC 11539</strain>
    </source>
</reference>
<sequence length="1071" mass="117030">MDASEVGRYGTLKLMKRNDPSAVAAVFPIDEEEITFGRDVKCDVRLYYDSVSAVHCKVMFQERKAFLVVLGTNGVWVDDSPVYPSSNPASPATIPLSTNSKIEIHKKLFIFQYPPKELRPILIATPARPGKVRMSMIHSAQVFTPRPSDDPRENLRLLQSPVKSPVKGEEIVLVDGNHPRVTQEENDLVILEDVPQIPRPAPVLSTPSKPPVFPPRTPVYRTPRPARPPRPSLHRAVLIRSAQRTALRVEIERETEEEKEVEEVVAGILEDDEDEEMDGGDDVRMDDEEEDSPSRPSRASGWQRPFEAVRGLLRSLSRSPERQLHAEDEHDEDDNMDETEDATKHEEEQEDQDEYTPMYPDLPTTPSPAGTSAEHDQPAVPQPHFKTPEQGQRLQFMTPQAQRPPPGARVFTPPRTALRPSLGKAAYDGPRRVKVEPPWKVKDIAVAVGKEGDGMGTAKAEDGFALSPRKREKVDEAERKAILERRRSALHMPDPFFGGQIPGVRRVGSVSPAKAPAMQGEQPEMKKEEAKEGDEDARTLLEKVKEANEDMNRRRSARFEQLAVTPSPAKKGKARFSLIAPDAMPMANFYQGAQDEDEDIAMSDAQEDEPPQEDVEQAEQHAQPSDSVPRTPRLDLRHLFGQQHQPALQTPAVRGVRDLFVHNAIVGDPSASPRMDGVRNMFLPEKEMPSAVLDGVGDMMATPEGWKANAAPEPEPEPEAELEAETAGDVEMEEEPPASNPRARKTPAAAKSKATRSTQIPKTAAPTRKRVARTPATGASQLADDEATPQTRGPSKSTADTDDEVDVAGKSKASVKKPRVLRGRRVADVEATASTEPPHKPEAKDSCAPQLETVPEDAPMKTSKATASKRKAPASKARGATSESEAPDPAARRTVRRGRSADHDATATDSEAAPSKTKPAPRTRGAKTKPIDVDTDELDFIERPTSPEHPPDAKSKPTKRGAGKVKQEDNDDGVVRAVRATATTPATKARKTPARGRAKDAAAPSTAGESSCVEGIGDKENTPESGSTPAEEAPAPAKKGRTAKPRVKTEEPPQEVPKTTRATRARAAKKT</sequence>
<dbReference type="KEGG" id="gtr:GLOTRDRAFT_141481"/>
<evidence type="ECO:0000313" key="3">
    <source>
        <dbReference type="EMBL" id="EPQ50494.1"/>
    </source>
</evidence>
<feature type="compositionally biased region" description="Acidic residues" evidence="1">
    <location>
        <begin position="594"/>
        <end position="617"/>
    </location>
</feature>
<feature type="compositionally biased region" description="Acidic residues" evidence="1">
    <location>
        <begin position="714"/>
        <end position="736"/>
    </location>
</feature>
<dbReference type="eggNOG" id="ENOG502SBGM">
    <property type="taxonomic scope" value="Eukaryota"/>
</dbReference>
<feature type="compositionally biased region" description="Basic residues" evidence="1">
    <location>
        <begin position="1061"/>
        <end position="1071"/>
    </location>
</feature>
<feature type="region of interest" description="Disordered" evidence="1">
    <location>
        <begin position="700"/>
        <end position="1071"/>
    </location>
</feature>
<feature type="compositionally biased region" description="Basic and acidic residues" evidence="1">
    <location>
        <begin position="940"/>
        <end position="955"/>
    </location>
</feature>
<feature type="compositionally biased region" description="Basic and acidic residues" evidence="1">
    <location>
        <begin position="523"/>
        <end position="553"/>
    </location>
</feature>
<feature type="domain" description="FHA" evidence="2">
    <location>
        <begin position="34"/>
        <end position="82"/>
    </location>
</feature>
<feature type="region of interest" description="Disordered" evidence="1">
    <location>
        <begin position="252"/>
        <end position="430"/>
    </location>
</feature>
<evidence type="ECO:0000313" key="4">
    <source>
        <dbReference type="Proteomes" id="UP000030669"/>
    </source>
</evidence>
<feature type="compositionally biased region" description="Acidic residues" evidence="1">
    <location>
        <begin position="329"/>
        <end position="340"/>
    </location>
</feature>
<dbReference type="InterPro" id="IPR000253">
    <property type="entry name" value="FHA_dom"/>
</dbReference>
<feature type="compositionally biased region" description="Polar residues" evidence="1">
    <location>
        <begin position="389"/>
        <end position="401"/>
    </location>
</feature>
<dbReference type="HOGENOM" id="CLU_006497_1_0_1"/>
<feature type="region of interest" description="Disordered" evidence="1">
    <location>
        <begin position="453"/>
        <end position="475"/>
    </location>
</feature>
<feature type="region of interest" description="Disordered" evidence="1">
    <location>
        <begin position="510"/>
        <end position="571"/>
    </location>
</feature>
<dbReference type="RefSeq" id="XP_007871033.1">
    <property type="nucleotide sequence ID" value="XM_007872842.1"/>
</dbReference>
<feature type="region of interest" description="Disordered" evidence="1">
    <location>
        <begin position="589"/>
        <end position="651"/>
    </location>
</feature>
<feature type="compositionally biased region" description="Polar residues" evidence="1">
    <location>
        <begin position="788"/>
        <end position="798"/>
    </location>
</feature>
<dbReference type="PROSITE" id="PS50006">
    <property type="entry name" value="FHA_DOMAIN"/>
    <property type="match status" value="1"/>
</dbReference>
<feature type="compositionally biased region" description="Basic and acidic residues" evidence="1">
    <location>
        <begin position="319"/>
        <end position="328"/>
    </location>
</feature>
<keyword evidence="4" id="KW-1185">Reference proteome</keyword>
<dbReference type="CDD" id="cd22673">
    <property type="entry name" value="FHA_Ki67"/>
    <property type="match status" value="1"/>
</dbReference>
<dbReference type="SMART" id="SM00240">
    <property type="entry name" value="FHA"/>
    <property type="match status" value="1"/>
</dbReference>
<dbReference type="Proteomes" id="UP000030669">
    <property type="component" value="Unassembled WGS sequence"/>
</dbReference>
<proteinExistence type="predicted"/>
<feature type="compositionally biased region" description="Basic residues" evidence="1">
    <location>
        <begin position="813"/>
        <end position="824"/>
    </location>
</feature>
<feature type="compositionally biased region" description="Acidic residues" evidence="1">
    <location>
        <begin position="253"/>
        <end position="291"/>
    </location>
</feature>
<dbReference type="SUPFAM" id="SSF49879">
    <property type="entry name" value="SMAD/FHA domain"/>
    <property type="match status" value="1"/>
</dbReference>
<dbReference type="OMA" id="IHKKRFR"/>
<dbReference type="Pfam" id="PF00498">
    <property type="entry name" value="FHA"/>
    <property type="match status" value="1"/>
</dbReference>
<evidence type="ECO:0000256" key="1">
    <source>
        <dbReference type="SAM" id="MobiDB-lite"/>
    </source>
</evidence>
<feature type="region of interest" description="Disordered" evidence="1">
    <location>
        <begin position="201"/>
        <end position="231"/>
    </location>
</feature>
<name>S7RDK8_GLOTA</name>
<organism evidence="3 4">
    <name type="scientific">Gloeophyllum trabeum (strain ATCC 11539 / FP-39264 / Madison 617)</name>
    <name type="common">Brown rot fungus</name>
    <dbReference type="NCBI Taxonomy" id="670483"/>
    <lineage>
        <taxon>Eukaryota</taxon>
        <taxon>Fungi</taxon>
        <taxon>Dikarya</taxon>
        <taxon>Basidiomycota</taxon>
        <taxon>Agaricomycotina</taxon>
        <taxon>Agaricomycetes</taxon>
        <taxon>Gloeophyllales</taxon>
        <taxon>Gloeophyllaceae</taxon>
        <taxon>Gloeophyllum</taxon>
    </lineage>
</organism>
<dbReference type="InterPro" id="IPR008984">
    <property type="entry name" value="SMAD_FHA_dom_sf"/>
</dbReference>
<gene>
    <name evidence="3" type="ORF">GLOTRDRAFT_141481</name>
</gene>
<dbReference type="GeneID" id="19304783"/>
<accession>S7RDK8</accession>
<evidence type="ECO:0000259" key="2">
    <source>
        <dbReference type="PROSITE" id="PS50006"/>
    </source>
</evidence>
<feature type="compositionally biased region" description="Low complexity" evidence="1">
    <location>
        <begin position="975"/>
        <end position="987"/>
    </location>
</feature>
<dbReference type="OrthoDB" id="6288785at2759"/>
<protein>
    <recommendedName>
        <fullName evidence="2">FHA domain-containing protein</fullName>
    </recommendedName>
</protein>
<dbReference type="EMBL" id="KB469315">
    <property type="protein sequence ID" value="EPQ50494.1"/>
    <property type="molecule type" value="Genomic_DNA"/>
</dbReference>
<dbReference type="AlphaFoldDB" id="S7RDK8"/>
<feature type="compositionally biased region" description="Pro residues" evidence="1">
    <location>
        <begin position="208"/>
        <end position="217"/>
    </location>
</feature>
<dbReference type="Gene3D" id="2.60.200.20">
    <property type="match status" value="1"/>
</dbReference>